<organism evidence="3 4">
    <name type="scientific">Ensete ventricosum</name>
    <name type="common">Abyssinian banana</name>
    <name type="synonym">Musa ensete</name>
    <dbReference type="NCBI Taxonomy" id="4639"/>
    <lineage>
        <taxon>Eukaryota</taxon>
        <taxon>Viridiplantae</taxon>
        <taxon>Streptophyta</taxon>
        <taxon>Embryophyta</taxon>
        <taxon>Tracheophyta</taxon>
        <taxon>Spermatophyta</taxon>
        <taxon>Magnoliopsida</taxon>
        <taxon>Liliopsida</taxon>
        <taxon>Zingiberales</taxon>
        <taxon>Musaceae</taxon>
        <taxon>Ensete</taxon>
    </lineage>
</organism>
<reference evidence="3 4" key="1">
    <citation type="submission" date="2022-12" db="EMBL/GenBank/DDBJ databases">
        <title>Chromosome-scale assembly of the Ensete ventricosum genome.</title>
        <authorList>
            <person name="Dussert Y."/>
            <person name="Stocks J."/>
            <person name="Wendawek A."/>
            <person name="Woldeyes F."/>
            <person name="Nichols R.A."/>
            <person name="Borrell J.S."/>
        </authorList>
    </citation>
    <scope>NUCLEOTIDE SEQUENCE [LARGE SCALE GENOMIC DNA]</scope>
    <source>
        <strain evidence="4">cv. Maze</strain>
        <tissue evidence="3">Seeds</tissue>
    </source>
</reference>
<keyword evidence="2" id="KW-1133">Transmembrane helix</keyword>
<feature type="region of interest" description="Disordered" evidence="1">
    <location>
        <begin position="1"/>
        <end position="24"/>
    </location>
</feature>
<feature type="compositionally biased region" description="Basic and acidic residues" evidence="1">
    <location>
        <begin position="1"/>
        <end position="11"/>
    </location>
</feature>
<feature type="transmembrane region" description="Helical" evidence="2">
    <location>
        <begin position="50"/>
        <end position="68"/>
    </location>
</feature>
<dbReference type="Proteomes" id="UP001222027">
    <property type="component" value="Unassembled WGS sequence"/>
</dbReference>
<protein>
    <submittedName>
        <fullName evidence="3">Uncharacterized protein</fullName>
    </submittedName>
</protein>
<sequence>MEDTRRIERSPPSKPKRPLPRSIRPARAAASVSVPKCCCDRAVLLYEFEILGLIALTLFLLSLLQASIEKSFWWQ</sequence>
<evidence type="ECO:0000256" key="1">
    <source>
        <dbReference type="SAM" id="MobiDB-lite"/>
    </source>
</evidence>
<accession>A0AAV8QAB8</accession>
<dbReference type="EMBL" id="JAQQAF010000008">
    <property type="protein sequence ID" value="KAJ8467248.1"/>
    <property type="molecule type" value="Genomic_DNA"/>
</dbReference>
<name>A0AAV8QAB8_ENSVE</name>
<keyword evidence="2" id="KW-0472">Membrane</keyword>
<keyword evidence="2" id="KW-0812">Transmembrane</keyword>
<evidence type="ECO:0000256" key="2">
    <source>
        <dbReference type="SAM" id="Phobius"/>
    </source>
</evidence>
<evidence type="ECO:0000313" key="4">
    <source>
        <dbReference type="Proteomes" id="UP001222027"/>
    </source>
</evidence>
<keyword evidence="4" id="KW-1185">Reference proteome</keyword>
<evidence type="ECO:0000313" key="3">
    <source>
        <dbReference type="EMBL" id="KAJ8467248.1"/>
    </source>
</evidence>
<comment type="caution">
    <text evidence="3">The sequence shown here is derived from an EMBL/GenBank/DDBJ whole genome shotgun (WGS) entry which is preliminary data.</text>
</comment>
<dbReference type="AlphaFoldDB" id="A0AAV8QAB8"/>
<gene>
    <name evidence="3" type="ORF">OPV22_029800</name>
</gene>
<proteinExistence type="predicted"/>